<dbReference type="AlphaFoldDB" id="A0A7Y8KK48"/>
<feature type="domain" description="Cytochrome c" evidence="8">
    <location>
        <begin position="30"/>
        <end position="140"/>
    </location>
</feature>
<dbReference type="PANTHER" id="PTHR11961">
    <property type="entry name" value="CYTOCHROME C"/>
    <property type="match status" value="1"/>
</dbReference>
<gene>
    <name evidence="9" type="ORF">HX871_28065</name>
    <name evidence="10" type="ORF">HX893_27170</name>
</gene>
<sequence length="141" mass="15336">MKIIYSNCSVSVLIGLMAFVSVESVLAQEGDPKHGEIVFQQCSICHQVGPAATNGIGPNLTGVLNRKMGSVADFSYDTGLQKASMAGVNWDKEKIFSWLGNPQSYIRSVVQDESVTTRMSVKLSDEQARRDVIAYIATFGK</sequence>
<evidence type="ECO:0000256" key="2">
    <source>
        <dbReference type="ARBA" id="ARBA00022617"/>
    </source>
</evidence>
<dbReference type="PROSITE" id="PS51007">
    <property type="entry name" value="CYTC"/>
    <property type="match status" value="1"/>
</dbReference>
<evidence type="ECO:0000256" key="7">
    <source>
        <dbReference type="SAM" id="SignalP"/>
    </source>
</evidence>
<dbReference type="GO" id="GO:0020037">
    <property type="term" value="F:heme binding"/>
    <property type="evidence" value="ECO:0007669"/>
    <property type="project" value="InterPro"/>
</dbReference>
<evidence type="ECO:0000313" key="12">
    <source>
        <dbReference type="Proteomes" id="UP000585226"/>
    </source>
</evidence>
<evidence type="ECO:0000259" key="8">
    <source>
        <dbReference type="PROSITE" id="PS51007"/>
    </source>
</evidence>
<keyword evidence="5 6" id="KW-0408">Iron</keyword>
<dbReference type="InterPro" id="IPR009056">
    <property type="entry name" value="Cyt_c-like_dom"/>
</dbReference>
<keyword evidence="1" id="KW-0813">Transport</keyword>
<evidence type="ECO:0000256" key="3">
    <source>
        <dbReference type="ARBA" id="ARBA00022723"/>
    </source>
</evidence>
<comment type="caution">
    <text evidence="10">The sequence shown here is derived from an EMBL/GenBank/DDBJ whole genome shotgun (WGS) entry which is preliminary data.</text>
</comment>
<evidence type="ECO:0000256" key="6">
    <source>
        <dbReference type="PROSITE-ProRule" id="PRU00433"/>
    </source>
</evidence>
<keyword evidence="4" id="KW-0249">Electron transport</keyword>
<dbReference type="InterPro" id="IPR002327">
    <property type="entry name" value="Cyt_c_1A/1B"/>
</dbReference>
<organism evidence="10 12">
    <name type="scientific">Pseudomonas reactans</name>
    <dbReference type="NCBI Taxonomy" id="117680"/>
    <lineage>
        <taxon>Bacteria</taxon>
        <taxon>Pseudomonadati</taxon>
        <taxon>Pseudomonadota</taxon>
        <taxon>Gammaproteobacteria</taxon>
        <taxon>Pseudomonadales</taxon>
        <taxon>Pseudomonadaceae</taxon>
        <taxon>Pseudomonas</taxon>
    </lineage>
</organism>
<keyword evidence="11" id="KW-1185">Reference proteome</keyword>
<dbReference type="Proteomes" id="UP000572863">
    <property type="component" value="Unassembled WGS sequence"/>
</dbReference>
<dbReference type="EMBL" id="JACASD010000085">
    <property type="protein sequence ID" value="NWE91813.1"/>
    <property type="molecule type" value="Genomic_DNA"/>
</dbReference>
<dbReference type="RefSeq" id="WP_177061774.1">
    <property type="nucleotide sequence ID" value="NZ_JACARY010000071.1"/>
</dbReference>
<evidence type="ECO:0000256" key="5">
    <source>
        <dbReference type="ARBA" id="ARBA00023004"/>
    </source>
</evidence>
<dbReference type="InterPro" id="IPR036909">
    <property type="entry name" value="Cyt_c-like_dom_sf"/>
</dbReference>
<keyword evidence="7" id="KW-0732">Signal</keyword>
<keyword evidence="3 6" id="KW-0479">Metal-binding</keyword>
<accession>A0A7Y8KK48</accession>
<proteinExistence type="predicted"/>
<feature type="chain" id="PRO_5031442644" evidence="7">
    <location>
        <begin position="28"/>
        <end position="141"/>
    </location>
</feature>
<dbReference type="GO" id="GO:0009055">
    <property type="term" value="F:electron transfer activity"/>
    <property type="evidence" value="ECO:0007669"/>
    <property type="project" value="InterPro"/>
</dbReference>
<evidence type="ECO:0000313" key="9">
    <source>
        <dbReference type="EMBL" id="NWD98287.1"/>
    </source>
</evidence>
<protein>
    <submittedName>
        <fullName evidence="10">C-type cytochrome</fullName>
    </submittedName>
</protein>
<evidence type="ECO:0000256" key="1">
    <source>
        <dbReference type="ARBA" id="ARBA00022448"/>
    </source>
</evidence>
<dbReference type="Gene3D" id="1.10.760.10">
    <property type="entry name" value="Cytochrome c-like domain"/>
    <property type="match status" value="1"/>
</dbReference>
<name>A0A7Y8KK48_9PSED</name>
<dbReference type="EMBL" id="JACARY010000071">
    <property type="protein sequence ID" value="NWD98287.1"/>
    <property type="molecule type" value="Genomic_DNA"/>
</dbReference>
<feature type="signal peptide" evidence="7">
    <location>
        <begin position="1"/>
        <end position="27"/>
    </location>
</feature>
<dbReference type="PRINTS" id="PR00604">
    <property type="entry name" value="CYTCHRMECIAB"/>
</dbReference>
<keyword evidence="2 6" id="KW-0349">Heme</keyword>
<evidence type="ECO:0000313" key="10">
    <source>
        <dbReference type="EMBL" id="NWE91813.1"/>
    </source>
</evidence>
<dbReference type="GO" id="GO:0046872">
    <property type="term" value="F:metal ion binding"/>
    <property type="evidence" value="ECO:0007669"/>
    <property type="project" value="UniProtKB-KW"/>
</dbReference>
<dbReference type="SUPFAM" id="SSF46626">
    <property type="entry name" value="Cytochrome c"/>
    <property type="match status" value="1"/>
</dbReference>
<evidence type="ECO:0000313" key="11">
    <source>
        <dbReference type="Proteomes" id="UP000572863"/>
    </source>
</evidence>
<dbReference type="Proteomes" id="UP000585226">
    <property type="component" value="Unassembled WGS sequence"/>
</dbReference>
<reference evidence="11 12" key="1">
    <citation type="submission" date="2020-04" db="EMBL/GenBank/DDBJ databases">
        <title>Molecular characterization of pseudomonads from Agaricus bisporus reveal novel blotch 2 pathogens in Western Europe.</title>
        <authorList>
            <person name="Taparia T."/>
            <person name="Krijger M."/>
            <person name="Haynes E."/>
            <person name="Elpinstone J.G."/>
            <person name="Noble R."/>
            <person name="Van Der Wolf J."/>
        </authorList>
    </citation>
    <scope>NUCLEOTIDE SEQUENCE [LARGE SCALE GENOMIC DNA]</scope>
    <source>
        <strain evidence="9 11">P7774</strain>
        <strain evidence="10 12">P8021</strain>
    </source>
</reference>
<evidence type="ECO:0000256" key="4">
    <source>
        <dbReference type="ARBA" id="ARBA00022982"/>
    </source>
</evidence>